<reference evidence="5 6" key="1">
    <citation type="submission" date="2020-11" db="EMBL/GenBank/DDBJ databases">
        <title>Enhanced detection system for hospital associated transmission using whole genome sequencing surveillance.</title>
        <authorList>
            <person name="Harrison L.H."/>
            <person name="Van Tyne D."/>
            <person name="Marsh J.W."/>
            <person name="Griffith M.P."/>
            <person name="Snyder D.J."/>
            <person name="Cooper V.S."/>
            <person name="Mustapha M."/>
        </authorList>
    </citation>
    <scope>NUCLEOTIDE SEQUENCE [LARGE SCALE GENOMIC DNA]</scope>
    <source>
        <strain evidence="5 6">SER00227</strain>
    </source>
</reference>
<name>A0ABS0LUX0_9GAMM</name>
<dbReference type="Pfam" id="PF00891">
    <property type="entry name" value="Methyltransf_2"/>
    <property type="match status" value="1"/>
</dbReference>
<dbReference type="SUPFAM" id="SSF53335">
    <property type="entry name" value="S-adenosyl-L-methionine-dependent methyltransferases"/>
    <property type="match status" value="1"/>
</dbReference>
<dbReference type="PANTHER" id="PTHR43712:SF2">
    <property type="entry name" value="O-METHYLTRANSFERASE CICE"/>
    <property type="match status" value="1"/>
</dbReference>
<dbReference type="Gene3D" id="3.40.50.150">
    <property type="entry name" value="Vaccinia Virus protein VP39"/>
    <property type="match status" value="1"/>
</dbReference>
<evidence type="ECO:0000313" key="5">
    <source>
        <dbReference type="EMBL" id="MBH1919137.1"/>
    </source>
</evidence>
<sequence>MQQAILPPQCDNQSILDITMNLYLYPAVLIAHRLGIFEFIAEYPRTLTDICFTAHLERRPAEALMTALQSLKLIIPIGGKLTLAPETESFLLKKSPHYFGYYWDLLYENSETFSLKNMECAIRKNTSQAYGEPEVFATHEFDAEKARQFTRAMHSLSIGSACVWPTRLPLAAHRVALDIGGASGAHAIGLVTHWPELMGIVFDLQEIGPLADDYARQYGLSSRITSCCGDMWQDPYPAADLHVYSNVFHDWRPDKNRFLAQKSYDALPVGGRIVIHEALFDDDGGPPTLAGYNLLMLSWTTQGRQYSGREISDLLRDVGFTTPQVIPSLGYYSIVTAQKPQA</sequence>
<dbReference type="GO" id="GO:0032259">
    <property type="term" value="P:methylation"/>
    <property type="evidence" value="ECO:0007669"/>
    <property type="project" value="UniProtKB-KW"/>
</dbReference>
<dbReference type="Proteomes" id="UP000635335">
    <property type="component" value="Unassembled WGS sequence"/>
</dbReference>
<dbReference type="Gene3D" id="1.10.10.10">
    <property type="entry name" value="Winged helix-like DNA-binding domain superfamily/Winged helix DNA-binding domain"/>
    <property type="match status" value="1"/>
</dbReference>
<keyword evidence="2" id="KW-0808">Transferase</keyword>
<keyword evidence="6" id="KW-1185">Reference proteome</keyword>
<dbReference type="InterPro" id="IPR001077">
    <property type="entry name" value="COMT_C"/>
</dbReference>
<dbReference type="InterPro" id="IPR016461">
    <property type="entry name" value="COMT-like"/>
</dbReference>
<comment type="caution">
    <text evidence="5">The sequence shown here is derived from an EMBL/GenBank/DDBJ whole genome shotgun (WGS) entry which is preliminary data.</text>
</comment>
<evidence type="ECO:0000256" key="2">
    <source>
        <dbReference type="ARBA" id="ARBA00022679"/>
    </source>
</evidence>
<accession>A0ABS0LUX0</accession>
<proteinExistence type="predicted"/>
<feature type="domain" description="O-methyltransferase C-terminal" evidence="4">
    <location>
        <begin position="127"/>
        <end position="320"/>
    </location>
</feature>
<evidence type="ECO:0000259" key="4">
    <source>
        <dbReference type="Pfam" id="PF00891"/>
    </source>
</evidence>
<dbReference type="GO" id="GO:0008168">
    <property type="term" value="F:methyltransferase activity"/>
    <property type="evidence" value="ECO:0007669"/>
    <property type="project" value="UniProtKB-KW"/>
</dbReference>
<dbReference type="PROSITE" id="PS51683">
    <property type="entry name" value="SAM_OMT_II"/>
    <property type="match status" value="1"/>
</dbReference>
<keyword evidence="1 5" id="KW-0489">Methyltransferase</keyword>
<keyword evidence="3" id="KW-0949">S-adenosyl-L-methionine</keyword>
<evidence type="ECO:0000256" key="1">
    <source>
        <dbReference type="ARBA" id="ARBA00022603"/>
    </source>
</evidence>
<dbReference type="InterPro" id="IPR036388">
    <property type="entry name" value="WH-like_DNA-bd_sf"/>
</dbReference>
<evidence type="ECO:0000256" key="3">
    <source>
        <dbReference type="ARBA" id="ARBA00022691"/>
    </source>
</evidence>
<gene>
    <name evidence="5" type="ORF">I5U16_03110</name>
</gene>
<dbReference type="EMBL" id="JADUMB010000001">
    <property type="protein sequence ID" value="MBH1919137.1"/>
    <property type="molecule type" value="Genomic_DNA"/>
</dbReference>
<protein>
    <submittedName>
        <fullName evidence="5">Methyltransferase</fullName>
    </submittedName>
</protein>
<dbReference type="RefSeq" id="WP_019453930.1">
    <property type="nucleotide sequence ID" value="NZ_CP016948.1"/>
</dbReference>
<evidence type="ECO:0000313" key="6">
    <source>
        <dbReference type="Proteomes" id="UP000635335"/>
    </source>
</evidence>
<dbReference type="PANTHER" id="PTHR43712">
    <property type="entry name" value="PUTATIVE (AFU_ORTHOLOGUE AFUA_4G14580)-RELATED"/>
    <property type="match status" value="1"/>
</dbReference>
<dbReference type="InterPro" id="IPR029063">
    <property type="entry name" value="SAM-dependent_MTases_sf"/>
</dbReference>
<organism evidence="5 6">
    <name type="scientific">Serratia surfactantfaciens</name>
    <dbReference type="NCBI Taxonomy" id="2741499"/>
    <lineage>
        <taxon>Bacteria</taxon>
        <taxon>Pseudomonadati</taxon>
        <taxon>Pseudomonadota</taxon>
        <taxon>Gammaproteobacteria</taxon>
        <taxon>Enterobacterales</taxon>
        <taxon>Yersiniaceae</taxon>
        <taxon>Serratia</taxon>
    </lineage>
</organism>